<comment type="caution">
    <text evidence="8">The sequence shown here is derived from an EMBL/GenBank/DDBJ whole genome shotgun (WGS) entry which is preliminary data.</text>
</comment>
<reference evidence="8 9" key="1">
    <citation type="journal article" date="2019" name="PLoS Biol.">
        <title>Sex chromosomes control vertical transmission of feminizing Wolbachia symbionts in an isopod.</title>
        <authorList>
            <person name="Becking T."/>
            <person name="Chebbi M.A."/>
            <person name="Giraud I."/>
            <person name="Moumen B."/>
            <person name="Laverre T."/>
            <person name="Caubet Y."/>
            <person name="Peccoud J."/>
            <person name="Gilbert C."/>
            <person name="Cordaux R."/>
        </authorList>
    </citation>
    <scope>NUCLEOTIDE SEQUENCE [LARGE SCALE GENOMIC DNA]</scope>
    <source>
        <strain evidence="8">ANa2</strain>
        <tissue evidence="8">Whole body excluding digestive tract and cuticle</tissue>
    </source>
</reference>
<dbReference type="GO" id="GO:0005506">
    <property type="term" value="F:iron ion binding"/>
    <property type="evidence" value="ECO:0007669"/>
    <property type="project" value="InterPro"/>
</dbReference>
<dbReference type="GO" id="GO:0004497">
    <property type="term" value="F:monooxygenase activity"/>
    <property type="evidence" value="ECO:0007669"/>
    <property type="project" value="UniProtKB-KW"/>
</dbReference>
<keyword evidence="4" id="KW-0479">Metal-binding</keyword>
<evidence type="ECO:0000313" key="9">
    <source>
        <dbReference type="Proteomes" id="UP000326759"/>
    </source>
</evidence>
<comment type="similarity">
    <text evidence="2">Belongs to the cytochrome P450 family.</text>
</comment>
<dbReference type="PANTHER" id="PTHR24279">
    <property type="entry name" value="CYTOCHROME P450"/>
    <property type="match status" value="1"/>
</dbReference>
<dbReference type="InterPro" id="IPR036396">
    <property type="entry name" value="Cyt_P450_sf"/>
</dbReference>
<evidence type="ECO:0000256" key="6">
    <source>
        <dbReference type="ARBA" id="ARBA00023004"/>
    </source>
</evidence>
<dbReference type="GO" id="GO:0020037">
    <property type="term" value="F:heme binding"/>
    <property type="evidence" value="ECO:0007669"/>
    <property type="project" value="InterPro"/>
</dbReference>
<protein>
    <submittedName>
        <fullName evidence="8">Putative cytochrome, mitochondrial</fullName>
    </submittedName>
</protein>
<sequence>MRRIDFFAVIRKNVSLVLNWILHTKRLVYLNSIYIRSRRFFIKDSLIAIYIKRLTYKYKDMAFPLTRFHLRSLRTFCQTSFNFNNVSYFGNRSITTSPPSEVSAAKASVKEEDARPFSEMPEITVFAVLKSFLKSKISNEKFILYSICKKPQSIYSLQKLSVFDSKEAMNFWSGLTKTYGPVFRVQLVDEPDMVIITSADDIEKLYRITMNEPIRKGFFSLKKIRDEAVDNFFEKKAGILTENYEEWHRVRSKLQTPLMKPKNIIKYLGQMDAVSREFTDIIAELHRKHGEMPTIGTVALNRRLGCLDPNLPPDSTQFKIINSVNTLFQLLAITELEFPWWRYIPSPTLKKLRQKHDTLLNMVYSHIEEAEKELAKKVSIDKRENEELTLLETLLQTEGLTRKDVVTFMLDMFFAGIDTTSHALGFTLYLLARNKDKAEESFKKNLIWFLETNLSISNWQSQITFKKRQSQ</sequence>
<evidence type="ECO:0000256" key="1">
    <source>
        <dbReference type="ARBA" id="ARBA00001971"/>
    </source>
</evidence>
<dbReference type="PANTHER" id="PTHR24279:SF120">
    <property type="entry name" value="CYTOCHROME P450"/>
    <property type="match status" value="1"/>
</dbReference>
<gene>
    <name evidence="8" type="ORF">Anas_04703</name>
</gene>
<dbReference type="GO" id="GO:0016705">
    <property type="term" value="F:oxidoreductase activity, acting on paired donors, with incorporation or reduction of molecular oxygen"/>
    <property type="evidence" value="ECO:0007669"/>
    <property type="project" value="InterPro"/>
</dbReference>
<evidence type="ECO:0000313" key="8">
    <source>
        <dbReference type="EMBL" id="KAB7496853.1"/>
    </source>
</evidence>
<keyword evidence="9" id="KW-1185">Reference proteome</keyword>
<keyword evidence="6" id="KW-0408">Iron</keyword>
<dbReference type="InterPro" id="IPR001128">
    <property type="entry name" value="Cyt_P450"/>
</dbReference>
<evidence type="ECO:0000256" key="4">
    <source>
        <dbReference type="ARBA" id="ARBA00022723"/>
    </source>
</evidence>
<organism evidence="8 9">
    <name type="scientific">Armadillidium nasatum</name>
    <dbReference type="NCBI Taxonomy" id="96803"/>
    <lineage>
        <taxon>Eukaryota</taxon>
        <taxon>Metazoa</taxon>
        <taxon>Ecdysozoa</taxon>
        <taxon>Arthropoda</taxon>
        <taxon>Crustacea</taxon>
        <taxon>Multicrustacea</taxon>
        <taxon>Malacostraca</taxon>
        <taxon>Eumalacostraca</taxon>
        <taxon>Peracarida</taxon>
        <taxon>Isopoda</taxon>
        <taxon>Oniscidea</taxon>
        <taxon>Crinocheta</taxon>
        <taxon>Armadillidiidae</taxon>
        <taxon>Armadillidium</taxon>
    </lineage>
</organism>
<dbReference type="OrthoDB" id="3945418at2759"/>
<accession>A0A5N5SRR1</accession>
<keyword evidence="3" id="KW-0349">Heme</keyword>
<evidence type="ECO:0000256" key="7">
    <source>
        <dbReference type="ARBA" id="ARBA00023033"/>
    </source>
</evidence>
<name>A0A5N5SRR1_9CRUS</name>
<evidence type="ECO:0000256" key="5">
    <source>
        <dbReference type="ARBA" id="ARBA00023002"/>
    </source>
</evidence>
<dbReference type="AlphaFoldDB" id="A0A5N5SRR1"/>
<dbReference type="InterPro" id="IPR050479">
    <property type="entry name" value="CYP11_CYP27_families"/>
</dbReference>
<evidence type="ECO:0000256" key="2">
    <source>
        <dbReference type="ARBA" id="ARBA00010617"/>
    </source>
</evidence>
<dbReference type="Pfam" id="PF00067">
    <property type="entry name" value="p450"/>
    <property type="match status" value="1"/>
</dbReference>
<keyword evidence="5" id="KW-0560">Oxidoreductase</keyword>
<dbReference type="SUPFAM" id="SSF48264">
    <property type="entry name" value="Cytochrome P450"/>
    <property type="match status" value="1"/>
</dbReference>
<dbReference type="PRINTS" id="PR00463">
    <property type="entry name" value="EP450I"/>
</dbReference>
<dbReference type="EMBL" id="SEYY01020963">
    <property type="protein sequence ID" value="KAB7496853.1"/>
    <property type="molecule type" value="Genomic_DNA"/>
</dbReference>
<proteinExistence type="inferred from homology"/>
<evidence type="ECO:0000256" key="3">
    <source>
        <dbReference type="ARBA" id="ARBA00022617"/>
    </source>
</evidence>
<comment type="cofactor">
    <cofactor evidence="1">
        <name>heme</name>
        <dbReference type="ChEBI" id="CHEBI:30413"/>
    </cofactor>
</comment>
<dbReference type="Gene3D" id="1.10.630.10">
    <property type="entry name" value="Cytochrome P450"/>
    <property type="match status" value="1"/>
</dbReference>
<dbReference type="InterPro" id="IPR002401">
    <property type="entry name" value="Cyt_P450_E_grp-I"/>
</dbReference>
<keyword evidence="7" id="KW-0503">Monooxygenase</keyword>
<dbReference type="Proteomes" id="UP000326759">
    <property type="component" value="Unassembled WGS sequence"/>
</dbReference>